<protein>
    <submittedName>
        <fullName evidence="2">Aldo/keto reductase</fullName>
    </submittedName>
</protein>
<comment type="caution">
    <text evidence="2">The sequence shown here is derived from an EMBL/GenBank/DDBJ whole genome shotgun (WGS) entry which is preliminary data.</text>
</comment>
<name>A0ABV4SPL8_9ACTN</name>
<dbReference type="Gene3D" id="3.20.20.100">
    <property type="entry name" value="NADP-dependent oxidoreductase domain"/>
    <property type="match status" value="1"/>
</dbReference>
<evidence type="ECO:0000259" key="1">
    <source>
        <dbReference type="Pfam" id="PF00248"/>
    </source>
</evidence>
<dbReference type="RefSeq" id="WP_372565082.1">
    <property type="nucleotide sequence ID" value="NZ_JBGOSP010000017.1"/>
</dbReference>
<proteinExistence type="predicted"/>
<organism evidence="2 3">
    <name type="scientific">Streptomyces aureus</name>
    <dbReference type="NCBI Taxonomy" id="193461"/>
    <lineage>
        <taxon>Bacteria</taxon>
        <taxon>Bacillati</taxon>
        <taxon>Actinomycetota</taxon>
        <taxon>Actinomycetes</taxon>
        <taxon>Kitasatosporales</taxon>
        <taxon>Streptomycetaceae</taxon>
        <taxon>Streptomyces</taxon>
    </lineage>
</organism>
<dbReference type="Proteomes" id="UP001571476">
    <property type="component" value="Unassembled WGS sequence"/>
</dbReference>
<dbReference type="InterPro" id="IPR044477">
    <property type="entry name" value="FDH-like"/>
</dbReference>
<dbReference type="InterPro" id="IPR020471">
    <property type="entry name" value="AKR"/>
</dbReference>
<reference evidence="2 3" key="1">
    <citation type="submission" date="2024-08" db="EMBL/GenBank/DDBJ databases">
        <title>Genome sequence of Streptomyces aureus CACIA-1.46HGO.</title>
        <authorList>
            <person name="Evangelista-Martinez Z."/>
        </authorList>
    </citation>
    <scope>NUCLEOTIDE SEQUENCE [LARGE SCALE GENOMIC DNA]</scope>
    <source>
        <strain evidence="2 3">CACIA-1.46HGO</strain>
    </source>
</reference>
<evidence type="ECO:0000313" key="3">
    <source>
        <dbReference type="Proteomes" id="UP001571476"/>
    </source>
</evidence>
<dbReference type="CDD" id="cd19162">
    <property type="entry name" value="AKR_FDH"/>
    <property type="match status" value="1"/>
</dbReference>
<dbReference type="InterPro" id="IPR036812">
    <property type="entry name" value="NAD(P)_OxRdtase_dom_sf"/>
</dbReference>
<feature type="domain" description="NADP-dependent oxidoreductase" evidence="1">
    <location>
        <begin position="16"/>
        <end position="312"/>
    </location>
</feature>
<dbReference type="EMBL" id="JBGOSP010000017">
    <property type="protein sequence ID" value="MFA3840411.1"/>
    <property type="molecule type" value="Genomic_DNA"/>
</dbReference>
<keyword evidence="3" id="KW-1185">Reference proteome</keyword>
<gene>
    <name evidence="2" type="ORF">ACEG43_30200</name>
</gene>
<dbReference type="PANTHER" id="PTHR42686:SF1">
    <property type="entry name" value="GH17980P-RELATED"/>
    <property type="match status" value="1"/>
</dbReference>
<dbReference type="PANTHER" id="PTHR42686">
    <property type="entry name" value="GH17980P-RELATED"/>
    <property type="match status" value="1"/>
</dbReference>
<sequence>MAVRTLGHSGVPVTTLGFGGASIGGLYEPVGEDEAAATVDAAWAAGIRYFDTAPHYGLGLAERRIGAALRSRPRDSYVLSTKVGRVLEPADGHGDDLGHGFAAPATLRRRWDFSADGIRRSLDDSLTRLGLDRIDLILLHDPDDHEEQAFREAYPALEELRSQGVVHAIGAGMNQSRMLTRFLTDTDVDAVLCAGRYTLLEQGALDALLPAAQQAGKSVIIGGVFNSGLLTDPRPGARYDYAAAPEEVLHRAVRMREMTEAHDVPLRAAALRFPFGHPAVASVLVGARSTEEVHDAEAQLRLRLPDDVWADLRTEGLLPEHVPVPTGVPTGEKSLR</sequence>
<dbReference type="Pfam" id="PF00248">
    <property type="entry name" value="Aldo_ket_red"/>
    <property type="match status" value="1"/>
</dbReference>
<dbReference type="SUPFAM" id="SSF51430">
    <property type="entry name" value="NAD(P)-linked oxidoreductase"/>
    <property type="match status" value="1"/>
</dbReference>
<evidence type="ECO:0000313" key="2">
    <source>
        <dbReference type="EMBL" id="MFA3840411.1"/>
    </source>
</evidence>
<accession>A0ABV4SPL8</accession>
<dbReference type="InterPro" id="IPR023210">
    <property type="entry name" value="NADP_OxRdtase_dom"/>
</dbReference>